<comment type="similarity">
    <text evidence="2 6">Belongs to the multi antimicrobial extrusion (MATE) (TC 2.A.66.1) family.</text>
</comment>
<feature type="transmembrane region" description="Helical" evidence="6">
    <location>
        <begin position="354"/>
        <end position="380"/>
    </location>
</feature>
<evidence type="ECO:0000256" key="1">
    <source>
        <dbReference type="ARBA" id="ARBA00004141"/>
    </source>
</evidence>
<evidence type="ECO:0000256" key="2">
    <source>
        <dbReference type="ARBA" id="ARBA00010199"/>
    </source>
</evidence>
<protein>
    <recommendedName>
        <fullName evidence="6">Protein DETOXIFICATION</fullName>
    </recommendedName>
    <alternativeName>
        <fullName evidence="6">Multidrug and toxic compound extrusion protein</fullName>
    </alternativeName>
</protein>
<dbReference type="GO" id="GO:1990961">
    <property type="term" value="P:xenobiotic detoxification by transmembrane export across the plasma membrane"/>
    <property type="evidence" value="ECO:0007669"/>
    <property type="project" value="InterPro"/>
</dbReference>
<dbReference type="Pfam" id="PF01554">
    <property type="entry name" value="MatE"/>
    <property type="match status" value="2"/>
</dbReference>
<dbReference type="NCBIfam" id="TIGR00797">
    <property type="entry name" value="matE"/>
    <property type="match status" value="1"/>
</dbReference>
<name>A0A9P0Z834_CUSEU</name>
<feature type="transmembrane region" description="Helical" evidence="6">
    <location>
        <begin position="141"/>
        <end position="164"/>
    </location>
</feature>
<feature type="transmembrane region" description="Helical" evidence="6">
    <location>
        <begin position="316"/>
        <end position="342"/>
    </location>
</feature>
<evidence type="ECO:0000256" key="6">
    <source>
        <dbReference type="RuleBase" id="RU004914"/>
    </source>
</evidence>
<comment type="caution">
    <text evidence="7">The sequence shown here is derived from an EMBL/GenBank/DDBJ whole genome shotgun (WGS) entry which is preliminary data.</text>
</comment>
<feature type="transmembrane region" description="Helical" evidence="6">
    <location>
        <begin position="57"/>
        <end position="75"/>
    </location>
</feature>
<accession>A0A9P0Z834</accession>
<dbReference type="GO" id="GO:0016020">
    <property type="term" value="C:membrane"/>
    <property type="evidence" value="ECO:0007669"/>
    <property type="project" value="UniProtKB-SubCell"/>
</dbReference>
<feature type="transmembrane region" description="Helical" evidence="6">
    <location>
        <begin position="231"/>
        <end position="256"/>
    </location>
</feature>
<dbReference type="EMBL" id="CAMAPE010000020">
    <property type="protein sequence ID" value="CAH9089262.1"/>
    <property type="molecule type" value="Genomic_DNA"/>
</dbReference>
<feature type="transmembrane region" description="Helical" evidence="6">
    <location>
        <begin position="429"/>
        <end position="452"/>
    </location>
</feature>
<dbReference type="Proteomes" id="UP001152484">
    <property type="component" value="Unassembled WGS sequence"/>
</dbReference>
<gene>
    <name evidence="7" type="ORF">CEURO_LOCUS10825</name>
</gene>
<proteinExistence type="inferred from homology"/>
<feature type="transmembrane region" description="Helical" evidence="6">
    <location>
        <begin position="276"/>
        <end position="296"/>
    </location>
</feature>
<feature type="transmembrane region" description="Helical" evidence="6">
    <location>
        <begin position="170"/>
        <end position="191"/>
    </location>
</feature>
<dbReference type="GO" id="GO:0015297">
    <property type="term" value="F:antiporter activity"/>
    <property type="evidence" value="ECO:0007669"/>
    <property type="project" value="InterPro"/>
</dbReference>
<evidence type="ECO:0000256" key="4">
    <source>
        <dbReference type="ARBA" id="ARBA00022989"/>
    </source>
</evidence>
<sequence length="508" mass="54868">MEASNGSVYEPLMGSNGAAQSSHAEHQTSNELESILLETEIPRWQRLKLATWIELKLLFYLAAPAVVVYMINYLMSMSTQIISGHLGNLELAAASLGNTGIQIFAYGLMLGMGSAVETLCGQAFGGGKYEMLGIYLQRSTVLLSITGVFLSLVYIFSEPILVFLGQAPDIASAASLFVYGLIPQIFAYAVNFPIQKFLQAQSIVTPSAYISAVTLVVHVIVSWVAVYKLGLGLVGASLVLSLSWWVVVIAQFVYIVKSEKCRKTWSGFSIQAFSSLWGFFKLSAASAVMLCLETWYFQVLVLLAGLLENPELALDALSICTTISGWVFMISVGFNAAASVRVSNELGAGHPKSAAFSVVVVNVISFIISVIAAIVVMALRDVISYAFTEGEAVANAVSDLTPLLAVTLVLNGIQPVLSGVAVGCGWQSFVAYVNVGCYYIVGVPVGSVMGFYFNLGAKGLWCGMIGGTVMQTIILLWVTFRTDWTKEVEVAQKRLHQWDTKKQPLLKN</sequence>
<comment type="subcellular location">
    <subcellularLocation>
        <location evidence="1">Membrane</location>
        <topology evidence="1">Multi-pass membrane protein</topology>
    </subcellularLocation>
</comment>
<dbReference type="InterPro" id="IPR045069">
    <property type="entry name" value="MATE_euk"/>
</dbReference>
<evidence type="ECO:0000256" key="3">
    <source>
        <dbReference type="ARBA" id="ARBA00022692"/>
    </source>
</evidence>
<dbReference type="InterPro" id="IPR002528">
    <property type="entry name" value="MATE_fam"/>
</dbReference>
<evidence type="ECO:0000256" key="5">
    <source>
        <dbReference type="ARBA" id="ARBA00023136"/>
    </source>
</evidence>
<dbReference type="OrthoDB" id="2126698at2759"/>
<evidence type="ECO:0000313" key="7">
    <source>
        <dbReference type="EMBL" id="CAH9089262.1"/>
    </source>
</evidence>
<evidence type="ECO:0000313" key="8">
    <source>
        <dbReference type="Proteomes" id="UP001152484"/>
    </source>
</evidence>
<dbReference type="GO" id="GO:0042910">
    <property type="term" value="F:xenobiotic transmembrane transporter activity"/>
    <property type="evidence" value="ECO:0007669"/>
    <property type="project" value="InterPro"/>
</dbReference>
<feature type="transmembrane region" description="Helical" evidence="6">
    <location>
        <begin position="458"/>
        <end position="478"/>
    </location>
</feature>
<dbReference type="AlphaFoldDB" id="A0A9P0Z834"/>
<organism evidence="7 8">
    <name type="scientific">Cuscuta europaea</name>
    <name type="common">European dodder</name>
    <dbReference type="NCBI Taxonomy" id="41803"/>
    <lineage>
        <taxon>Eukaryota</taxon>
        <taxon>Viridiplantae</taxon>
        <taxon>Streptophyta</taxon>
        <taxon>Embryophyta</taxon>
        <taxon>Tracheophyta</taxon>
        <taxon>Spermatophyta</taxon>
        <taxon>Magnoliopsida</taxon>
        <taxon>eudicotyledons</taxon>
        <taxon>Gunneridae</taxon>
        <taxon>Pentapetalae</taxon>
        <taxon>asterids</taxon>
        <taxon>lamiids</taxon>
        <taxon>Solanales</taxon>
        <taxon>Convolvulaceae</taxon>
        <taxon>Cuscuteae</taxon>
        <taxon>Cuscuta</taxon>
        <taxon>Cuscuta subgen. Cuscuta</taxon>
    </lineage>
</organism>
<keyword evidence="4 6" id="KW-1133">Transmembrane helix</keyword>
<keyword evidence="3 6" id="KW-0812">Transmembrane</keyword>
<dbReference type="CDD" id="cd13132">
    <property type="entry name" value="MATE_eukaryotic"/>
    <property type="match status" value="1"/>
</dbReference>
<feature type="transmembrane region" description="Helical" evidence="6">
    <location>
        <begin position="400"/>
        <end position="422"/>
    </location>
</feature>
<keyword evidence="5 6" id="KW-0472">Membrane</keyword>
<reference evidence="7" key="1">
    <citation type="submission" date="2022-07" db="EMBL/GenBank/DDBJ databases">
        <authorList>
            <person name="Macas J."/>
            <person name="Novak P."/>
            <person name="Neumann P."/>
        </authorList>
    </citation>
    <scope>NUCLEOTIDE SEQUENCE</scope>
</reference>
<keyword evidence="8" id="KW-1185">Reference proteome</keyword>
<dbReference type="PANTHER" id="PTHR11206">
    <property type="entry name" value="MULTIDRUG RESISTANCE PROTEIN"/>
    <property type="match status" value="1"/>
</dbReference>
<feature type="transmembrane region" description="Helical" evidence="6">
    <location>
        <begin position="203"/>
        <end position="225"/>
    </location>
</feature>